<dbReference type="GO" id="GO:0005975">
    <property type="term" value="P:carbohydrate metabolic process"/>
    <property type="evidence" value="ECO:0007669"/>
    <property type="project" value="InterPro"/>
</dbReference>
<keyword evidence="3" id="KW-0378">Hydrolase</keyword>
<keyword evidence="4" id="KW-1185">Reference proteome</keyword>
<keyword evidence="3" id="KW-0326">Glycosidase</keyword>
<dbReference type="Pfam" id="PF00722">
    <property type="entry name" value="Glyco_hydro_16"/>
    <property type="match status" value="1"/>
</dbReference>
<dbReference type="eggNOG" id="COG2273">
    <property type="taxonomic scope" value="Bacteria"/>
</dbReference>
<dbReference type="KEGG" id="swd:Swoo_4376"/>
<dbReference type="SUPFAM" id="SSF49899">
    <property type="entry name" value="Concanavalin A-like lectins/glucanases"/>
    <property type="match status" value="1"/>
</dbReference>
<dbReference type="Gene3D" id="2.60.120.430">
    <property type="entry name" value="Galactose-binding lectin"/>
    <property type="match status" value="3"/>
</dbReference>
<dbReference type="GO" id="GO:0042973">
    <property type="term" value="F:glucan endo-1,3-beta-D-glucosidase activity"/>
    <property type="evidence" value="ECO:0007669"/>
    <property type="project" value="UniProtKB-EC"/>
</dbReference>
<accession>B1KJF6</accession>
<evidence type="ECO:0000313" key="3">
    <source>
        <dbReference type="EMBL" id="ACA88628.1"/>
    </source>
</evidence>
<dbReference type="RefSeq" id="WP_012326954.1">
    <property type="nucleotide sequence ID" value="NC_010506.1"/>
</dbReference>
<dbReference type="HOGENOM" id="CLU_327017_0_0_6"/>
<dbReference type="PROSITE" id="PS51762">
    <property type="entry name" value="GH16_2"/>
    <property type="match status" value="1"/>
</dbReference>
<dbReference type="SUPFAM" id="SSF49785">
    <property type="entry name" value="Galactose-binding domain-like"/>
    <property type="match status" value="3"/>
</dbReference>
<dbReference type="PROSITE" id="PS51257">
    <property type="entry name" value="PROKAR_LIPOPROTEIN"/>
    <property type="match status" value="1"/>
</dbReference>
<dbReference type="PANTHER" id="PTHR10963:SF55">
    <property type="entry name" value="GLYCOSIDE HYDROLASE FAMILY 16 PROTEIN"/>
    <property type="match status" value="1"/>
</dbReference>
<dbReference type="AlphaFoldDB" id="B1KJF6"/>
<gene>
    <name evidence="3" type="ordered locus">Swoo_4376</name>
</gene>
<comment type="similarity">
    <text evidence="1">Belongs to the glycosyl hydrolase 16 family.</text>
</comment>
<dbReference type="STRING" id="392500.Swoo_4376"/>
<name>B1KJF6_SHEWM</name>
<dbReference type="Proteomes" id="UP000002168">
    <property type="component" value="Chromosome"/>
</dbReference>
<evidence type="ECO:0000256" key="1">
    <source>
        <dbReference type="ARBA" id="ARBA00006865"/>
    </source>
</evidence>
<dbReference type="InterPro" id="IPR050546">
    <property type="entry name" value="Glycosyl_Hydrlase_16"/>
</dbReference>
<organism evidence="3 4">
    <name type="scientific">Shewanella woodyi (strain ATCC 51908 / MS32)</name>
    <dbReference type="NCBI Taxonomy" id="392500"/>
    <lineage>
        <taxon>Bacteria</taxon>
        <taxon>Pseudomonadati</taxon>
        <taxon>Pseudomonadota</taxon>
        <taxon>Gammaproteobacteria</taxon>
        <taxon>Alteromonadales</taxon>
        <taxon>Shewanellaceae</taxon>
        <taxon>Shewanella</taxon>
    </lineage>
</organism>
<dbReference type="CDD" id="cd08023">
    <property type="entry name" value="GH16_laminarinase_like"/>
    <property type="match status" value="1"/>
</dbReference>
<feature type="domain" description="GH16" evidence="2">
    <location>
        <begin position="32"/>
        <end position="336"/>
    </location>
</feature>
<dbReference type="CAZy" id="GH16">
    <property type="family name" value="Glycoside Hydrolase Family 16"/>
</dbReference>
<evidence type="ECO:0000259" key="2">
    <source>
        <dbReference type="PROSITE" id="PS51762"/>
    </source>
</evidence>
<reference evidence="3 4" key="1">
    <citation type="submission" date="2008-02" db="EMBL/GenBank/DDBJ databases">
        <title>Complete sequence of Shewanella woodyi ATCC 51908.</title>
        <authorList>
            <consortium name="US DOE Joint Genome Institute"/>
            <person name="Copeland A."/>
            <person name="Lucas S."/>
            <person name="Lapidus A."/>
            <person name="Glavina del Rio T."/>
            <person name="Dalin E."/>
            <person name="Tice H."/>
            <person name="Bruce D."/>
            <person name="Goodwin L."/>
            <person name="Pitluck S."/>
            <person name="Sims D."/>
            <person name="Brettin T."/>
            <person name="Detter J.C."/>
            <person name="Han C."/>
            <person name="Kuske C.R."/>
            <person name="Schmutz J."/>
            <person name="Larimer F."/>
            <person name="Land M."/>
            <person name="Hauser L."/>
            <person name="Kyrpides N."/>
            <person name="Lykidis A."/>
            <person name="Zhao J.-S."/>
            <person name="Richardson P."/>
        </authorList>
    </citation>
    <scope>NUCLEOTIDE SEQUENCE [LARGE SCALE GENOMIC DNA]</scope>
    <source>
        <strain evidence="4">ATCC 51908 / MS32</strain>
    </source>
</reference>
<dbReference type="EMBL" id="CP000961">
    <property type="protein sequence ID" value="ACA88628.1"/>
    <property type="molecule type" value="Genomic_DNA"/>
</dbReference>
<dbReference type="EC" id="3.2.1.39" evidence="3"/>
<proteinExistence type="inferred from homology"/>
<dbReference type="InterPro" id="IPR013320">
    <property type="entry name" value="ConA-like_dom_sf"/>
</dbReference>
<dbReference type="Gene3D" id="2.60.120.200">
    <property type="match status" value="1"/>
</dbReference>
<dbReference type="InterPro" id="IPR008979">
    <property type="entry name" value="Galactose-bd-like_sf"/>
</dbReference>
<protein>
    <submittedName>
        <fullName evidence="3">Glucan endo-1,3-beta-D-glucosidase</fullName>
        <ecNumber evidence="3">3.2.1.39</ecNumber>
    </submittedName>
</protein>
<evidence type="ECO:0000313" key="4">
    <source>
        <dbReference type="Proteomes" id="UP000002168"/>
    </source>
</evidence>
<dbReference type="PANTHER" id="PTHR10963">
    <property type="entry name" value="GLYCOSYL HYDROLASE-RELATED"/>
    <property type="match status" value="1"/>
</dbReference>
<dbReference type="InterPro" id="IPR000757">
    <property type="entry name" value="Beta-glucanase-like"/>
</dbReference>
<sequence precursor="true">MKTIDGCKSTRLRMGKLSLGAAILVGLAGCGSDTNTDTNIDAIDPQQPVEDWVMVWSDEFDGASIDSSKWTHEVDCNGGGNQEQQCYTDSAENSFVADGMLNIVAKTAPEGSAKPYTSARLNTKEHMDWKYGRFEMRAKLPSGQGSWPAFWMLPTDEVYGGWPRSGEIDIIESVNLKAGTTDGGSEAHVYGTLHYGKVWPDNSSSGQPYLLPDEINPADDFHTYAIEWQEGEIRWYVDDYLYATQRSSELRYNAEGEAIGLSHRGWFSENFNIVTGELETQWSSAPYDEKFHLILNFAVGGNWPSSVNDTGIDAEVFADGQTFAIDYVRVYECASNPDTGKGCETVRPGYDSLDDALVEGKAPNPPLPIPTETANLTVFEDAENPSWPMWDCCGGSTPTVETDDADHGATAEFTIGAQPTVMGFITRRSGGGDDSPYNASGIKDDGVISFDMKVTSVPADGSAAWNFKVESSGGPENSGTAVTLALTDSNEGAAPVTGQWQTYTFSLQALFDAGLDLSDIDVLMVFPDWGKGEGAVYRLDNVMIGTLGDSPELTIFENNYNPDWPMFDCCAGSTPTEESDDAEHGITAEFTIGDTAEPTVLGFSTRDGYMGSGMPFNGSAILEEGVISFDVKIVTAPSDASAVWKFKVEASGGTSDGNSGSALELDLATGSAGMAPTVGEWRSYSFTLQSLFDAGLDVSDIDTLMIFPEWGKGNGAVYRVDNVKIHDPNGTSNPAPSSELKLYQDTTATDWVLWDCCGGSIPTQENDDADHGSTAEFSIGSEPTVMGFNARSGIGGGAPFDASALLATGVIKFDMKVVTAPSDSSAEWNFKIEAAGGVENGAEGSAVTVGLADSNEGVSPVTGTWQTYTFTLQSLFDAGLDISAIDVVMIFPDWGKGEGAVYRIDNAVIGAP</sequence>